<evidence type="ECO:0000256" key="5">
    <source>
        <dbReference type="ARBA" id="ARBA00022801"/>
    </source>
</evidence>
<comment type="similarity">
    <text evidence="2">Belongs to the metallo-dependent hydrolases superfamily. Adenosine and AMP deaminases family.</text>
</comment>
<feature type="region of interest" description="Disordered" evidence="7">
    <location>
        <begin position="143"/>
        <end position="172"/>
    </location>
</feature>
<feature type="signal peptide" evidence="8">
    <location>
        <begin position="1"/>
        <end position="17"/>
    </location>
</feature>
<dbReference type="InterPro" id="IPR001365">
    <property type="entry name" value="A_deaminase_dom"/>
</dbReference>
<evidence type="ECO:0000256" key="2">
    <source>
        <dbReference type="ARBA" id="ARBA00006676"/>
    </source>
</evidence>
<feature type="compositionally biased region" description="Basic and acidic residues" evidence="7">
    <location>
        <begin position="161"/>
        <end position="172"/>
    </location>
</feature>
<gene>
    <name evidence="10" type="ORF">ITX44_14670</name>
</gene>
<organism evidence="10 11">
    <name type="scientific">Actinacidiphila acididurans</name>
    <dbReference type="NCBI Taxonomy" id="2784346"/>
    <lineage>
        <taxon>Bacteria</taxon>
        <taxon>Bacillati</taxon>
        <taxon>Actinomycetota</taxon>
        <taxon>Actinomycetes</taxon>
        <taxon>Kitasatosporales</taxon>
        <taxon>Streptomycetaceae</taxon>
        <taxon>Actinacidiphila</taxon>
    </lineage>
</organism>
<dbReference type="PANTHER" id="PTHR11409:SF43">
    <property type="entry name" value="ADENOSINE DEAMINASE"/>
    <property type="match status" value="1"/>
</dbReference>
<evidence type="ECO:0000256" key="1">
    <source>
        <dbReference type="ARBA" id="ARBA00001947"/>
    </source>
</evidence>
<feature type="chain" id="PRO_5046777616" description="adenosine deaminase" evidence="8">
    <location>
        <begin position="18"/>
        <end position="541"/>
    </location>
</feature>
<keyword evidence="11" id="KW-1185">Reference proteome</keyword>
<evidence type="ECO:0000256" key="7">
    <source>
        <dbReference type="SAM" id="MobiDB-lite"/>
    </source>
</evidence>
<sequence>MACLALLTLLTTSPAAARPPLDNTLRPAAVPVVPVPPASPADVRPVTAAEQRVDARLRGIQGRPATLRAFFQALPKGGDLAGDLPGAVSTDFLLGLAQSDGLCVDKATLTAVDPPCAAGTRPAAQARTDRAFHDAIVRAWSMQDFPAPQPAESKRSGRPRQSGDPERSGRDHFFGAFRKFGEVARRHRGAMAAAVADDLARQNQLYLETMVTPASGGTAALAKDVGWDDDLARLRGKLLAGGRMDALVDQARAEADAADEEFRATGHCGTAQAAPGCGVTVRWIAQVPRGGTPQQVFTQMALGMQLAQRDPRFVAVDLTQPEDGAVALRDYRLQMRMLDYLHGVYPRAHITLHAGELVPGLDRPEDLTFHIHDAVLTGHAERVGGGVDLTHETGWQALARTMAQRHIAVEVPFTADARLLGVKAADHPFRTYRAYGVPVVLATDAPGVSRTDITQEYEYAAVTYGLTYPQLKDLARASLEYAFLPGHSLWRTPGRFTEAAAPCTLGKPSVPCGLFLADNPKAALQWQQELAFAAFERTHNA</sequence>
<keyword evidence="8" id="KW-0732">Signal</keyword>
<evidence type="ECO:0000259" key="9">
    <source>
        <dbReference type="Pfam" id="PF00962"/>
    </source>
</evidence>
<accession>A0ABS2TR29</accession>
<comment type="cofactor">
    <cofactor evidence="1">
        <name>Zn(2+)</name>
        <dbReference type="ChEBI" id="CHEBI:29105"/>
    </cofactor>
</comment>
<dbReference type="SUPFAM" id="SSF51556">
    <property type="entry name" value="Metallo-dependent hydrolases"/>
    <property type="match status" value="1"/>
</dbReference>
<reference evidence="10 11" key="1">
    <citation type="submission" date="2021-01" db="EMBL/GenBank/DDBJ databases">
        <title>Streptomyces acididurans sp. nov., isolated from a peat swamp forest soil.</title>
        <authorList>
            <person name="Chantavorakit T."/>
            <person name="Duangmal K."/>
        </authorList>
    </citation>
    <scope>NUCLEOTIDE SEQUENCE [LARGE SCALE GENOMIC DNA]</scope>
    <source>
        <strain evidence="10 11">KK5PA1</strain>
    </source>
</reference>
<keyword evidence="6" id="KW-0862">Zinc</keyword>
<dbReference type="Proteomes" id="UP000749040">
    <property type="component" value="Unassembled WGS sequence"/>
</dbReference>
<evidence type="ECO:0000313" key="10">
    <source>
        <dbReference type="EMBL" id="MBM9505774.1"/>
    </source>
</evidence>
<dbReference type="PANTHER" id="PTHR11409">
    <property type="entry name" value="ADENOSINE DEAMINASE"/>
    <property type="match status" value="1"/>
</dbReference>
<comment type="caution">
    <text evidence="10">The sequence shown here is derived from an EMBL/GenBank/DDBJ whole genome shotgun (WGS) entry which is preliminary data.</text>
</comment>
<feature type="domain" description="Adenosine deaminase" evidence="9">
    <location>
        <begin position="194"/>
        <end position="486"/>
    </location>
</feature>
<keyword evidence="4" id="KW-0479">Metal-binding</keyword>
<dbReference type="InterPro" id="IPR006330">
    <property type="entry name" value="Ado/ade_deaminase"/>
</dbReference>
<evidence type="ECO:0000313" key="11">
    <source>
        <dbReference type="Proteomes" id="UP000749040"/>
    </source>
</evidence>
<dbReference type="InterPro" id="IPR032466">
    <property type="entry name" value="Metal_Hydrolase"/>
</dbReference>
<evidence type="ECO:0000256" key="3">
    <source>
        <dbReference type="ARBA" id="ARBA00012784"/>
    </source>
</evidence>
<proteinExistence type="inferred from homology"/>
<evidence type="ECO:0000256" key="6">
    <source>
        <dbReference type="ARBA" id="ARBA00022833"/>
    </source>
</evidence>
<dbReference type="EMBL" id="JADKYB010000007">
    <property type="protein sequence ID" value="MBM9505774.1"/>
    <property type="molecule type" value="Genomic_DNA"/>
</dbReference>
<evidence type="ECO:0000256" key="4">
    <source>
        <dbReference type="ARBA" id="ARBA00022723"/>
    </source>
</evidence>
<keyword evidence="5" id="KW-0378">Hydrolase</keyword>
<dbReference type="EC" id="3.5.4.4" evidence="3"/>
<dbReference type="Gene3D" id="3.20.20.140">
    <property type="entry name" value="Metal-dependent hydrolases"/>
    <property type="match status" value="1"/>
</dbReference>
<dbReference type="Pfam" id="PF00962">
    <property type="entry name" value="A_deaminase"/>
    <property type="match status" value="1"/>
</dbReference>
<evidence type="ECO:0000256" key="8">
    <source>
        <dbReference type="SAM" id="SignalP"/>
    </source>
</evidence>
<protein>
    <recommendedName>
        <fullName evidence="3">adenosine deaminase</fullName>
        <ecNumber evidence="3">3.5.4.4</ecNumber>
    </recommendedName>
</protein>
<name>A0ABS2TR29_9ACTN</name>